<reference evidence="2" key="2">
    <citation type="submission" date="2025-09" db="UniProtKB">
        <authorList>
            <consortium name="Ensembl"/>
        </authorList>
    </citation>
    <scope>IDENTIFICATION</scope>
</reference>
<proteinExistence type="predicted"/>
<feature type="region of interest" description="Disordered" evidence="1">
    <location>
        <begin position="150"/>
        <end position="202"/>
    </location>
</feature>
<reference evidence="2" key="1">
    <citation type="submission" date="2025-08" db="UniProtKB">
        <authorList>
            <consortium name="Ensembl"/>
        </authorList>
    </citation>
    <scope>IDENTIFICATION</scope>
</reference>
<dbReference type="Ensembl" id="ENSPKIT00000022482.1">
    <property type="protein sequence ID" value="ENSPKIP00000041447.1"/>
    <property type="gene ID" value="ENSPKIG00000017998.1"/>
</dbReference>
<dbReference type="InterPro" id="IPR036397">
    <property type="entry name" value="RNaseH_sf"/>
</dbReference>
<dbReference type="GeneTree" id="ENSGT01030000235859"/>
<accession>A0A3B3TDV6</accession>
<dbReference type="PANTHER" id="PTHR37984:SF7">
    <property type="entry name" value="INTEGRASE CATALYTIC DOMAIN-CONTAINING PROTEIN"/>
    <property type="match status" value="1"/>
</dbReference>
<evidence type="ECO:0008006" key="4">
    <source>
        <dbReference type="Google" id="ProtNLM"/>
    </source>
</evidence>
<evidence type="ECO:0000313" key="3">
    <source>
        <dbReference type="Proteomes" id="UP000261540"/>
    </source>
</evidence>
<sequence>MVLLLNQSAATVITLPDMNNMMSSTSTPTYSQPNGKAEKWVHSLKQVLKKAIECRSDPYVALLSYRASPIDCGLSPAELLRHHNIRTTLPFSGRDKQNTVMEKFKLAKQRQKHHYDKSVKHLKQVNKDDVVGVKDAWTRKTTVPQEVKPRSYTVKTEDGKILRQQKHSNHPQGMISGAAEPSGLASLRRSTRTIKKPERLFK</sequence>
<protein>
    <recommendedName>
        <fullName evidence="4">Integrase catalytic domain-containing protein</fullName>
    </recommendedName>
</protein>
<dbReference type="GO" id="GO:0003676">
    <property type="term" value="F:nucleic acid binding"/>
    <property type="evidence" value="ECO:0007669"/>
    <property type="project" value="InterPro"/>
</dbReference>
<dbReference type="InterPro" id="IPR050951">
    <property type="entry name" value="Retrovirus_Pol_polyprotein"/>
</dbReference>
<name>A0A3B3TDV6_9TELE</name>
<evidence type="ECO:0000256" key="1">
    <source>
        <dbReference type="SAM" id="MobiDB-lite"/>
    </source>
</evidence>
<evidence type="ECO:0000313" key="2">
    <source>
        <dbReference type="Ensembl" id="ENSPKIP00000041447.1"/>
    </source>
</evidence>
<dbReference type="AlphaFoldDB" id="A0A3B3TDV6"/>
<keyword evidence="3" id="KW-1185">Reference proteome</keyword>
<dbReference type="Gene3D" id="3.30.420.10">
    <property type="entry name" value="Ribonuclease H-like superfamily/Ribonuclease H"/>
    <property type="match status" value="1"/>
</dbReference>
<dbReference type="STRING" id="1676925.ENSPKIP00000041447"/>
<dbReference type="Proteomes" id="UP000261540">
    <property type="component" value="Unplaced"/>
</dbReference>
<organism evidence="2 3">
    <name type="scientific">Paramormyrops kingsleyae</name>
    <dbReference type="NCBI Taxonomy" id="1676925"/>
    <lineage>
        <taxon>Eukaryota</taxon>
        <taxon>Metazoa</taxon>
        <taxon>Chordata</taxon>
        <taxon>Craniata</taxon>
        <taxon>Vertebrata</taxon>
        <taxon>Euteleostomi</taxon>
        <taxon>Actinopterygii</taxon>
        <taxon>Neopterygii</taxon>
        <taxon>Teleostei</taxon>
        <taxon>Osteoglossocephala</taxon>
        <taxon>Osteoglossomorpha</taxon>
        <taxon>Osteoglossiformes</taxon>
        <taxon>Mormyridae</taxon>
        <taxon>Paramormyrops</taxon>
    </lineage>
</organism>
<dbReference type="PANTHER" id="PTHR37984">
    <property type="entry name" value="PROTEIN CBG26694"/>
    <property type="match status" value="1"/>
</dbReference>